<dbReference type="PANTHER" id="PTHR10963:SF24">
    <property type="entry name" value="GLYCOSIDASE C21B10.07-RELATED"/>
    <property type="match status" value="1"/>
</dbReference>
<gene>
    <name evidence="3" type="ORF">LY89DRAFT_645207</name>
</gene>
<dbReference type="Pfam" id="PF26113">
    <property type="entry name" value="GH16_XgeA"/>
    <property type="match status" value="1"/>
</dbReference>
<dbReference type="GO" id="GO:0004553">
    <property type="term" value="F:hydrolase activity, hydrolyzing O-glycosyl compounds"/>
    <property type="evidence" value="ECO:0007669"/>
    <property type="project" value="InterPro"/>
</dbReference>
<dbReference type="PROSITE" id="PS51762">
    <property type="entry name" value="GH16_2"/>
    <property type="match status" value="1"/>
</dbReference>
<evidence type="ECO:0000259" key="2">
    <source>
        <dbReference type="PROSITE" id="PS51762"/>
    </source>
</evidence>
<dbReference type="GO" id="GO:0009251">
    <property type="term" value="P:glucan catabolic process"/>
    <property type="evidence" value="ECO:0007669"/>
    <property type="project" value="TreeGrafter"/>
</dbReference>
<reference evidence="3 4" key="1">
    <citation type="submission" date="2015-10" db="EMBL/GenBank/DDBJ databases">
        <title>Full genome of DAOMC 229536 Phialocephala scopiformis, a fungal endophyte of spruce producing the potent anti-insectan compound rugulosin.</title>
        <authorList>
            <consortium name="DOE Joint Genome Institute"/>
            <person name="Walker A.K."/>
            <person name="Frasz S.L."/>
            <person name="Seifert K.A."/>
            <person name="Miller J.D."/>
            <person name="Mondo S.J."/>
            <person name="Labutti K."/>
            <person name="Lipzen A."/>
            <person name="Dockter R."/>
            <person name="Kennedy M."/>
            <person name="Grigoriev I.V."/>
            <person name="Spatafora J.W."/>
        </authorList>
    </citation>
    <scope>NUCLEOTIDE SEQUENCE [LARGE SCALE GENOMIC DNA]</scope>
    <source>
        <strain evidence="3 4">CBS 120377</strain>
    </source>
</reference>
<organism evidence="3 4">
    <name type="scientific">Mollisia scopiformis</name>
    <name type="common">Conifer needle endophyte fungus</name>
    <name type="synonym">Phialocephala scopiformis</name>
    <dbReference type="NCBI Taxonomy" id="149040"/>
    <lineage>
        <taxon>Eukaryota</taxon>
        <taxon>Fungi</taxon>
        <taxon>Dikarya</taxon>
        <taxon>Ascomycota</taxon>
        <taxon>Pezizomycotina</taxon>
        <taxon>Leotiomycetes</taxon>
        <taxon>Helotiales</taxon>
        <taxon>Mollisiaceae</taxon>
        <taxon>Mollisia</taxon>
    </lineage>
</organism>
<feature type="chain" id="PRO_5008268060" description="GH16 domain-containing protein" evidence="1">
    <location>
        <begin position="23"/>
        <end position="347"/>
    </location>
</feature>
<dbReference type="InterPro" id="IPR000757">
    <property type="entry name" value="Beta-glucanase-like"/>
</dbReference>
<dbReference type="OrthoDB" id="192832at2759"/>
<dbReference type="InterPro" id="IPR013320">
    <property type="entry name" value="ConA-like_dom_sf"/>
</dbReference>
<dbReference type="PANTHER" id="PTHR10963">
    <property type="entry name" value="GLYCOSYL HYDROLASE-RELATED"/>
    <property type="match status" value="1"/>
</dbReference>
<dbReference type="Proteomes" id="UP000070700">
    <property type="component" value="Unassembled WGS sequence"/>
</dbReference>
<evidence type="ECO:0000256" key="1">
    <source>
        <dbReference type="SAM" id="SignalP"/>
    </source>
</evidence>
<feature type="domain" description="GH16" evidence="2">
    <location>
        <begin position="23"/>
        <end position="347"/>
    </location>
</feature>
<feature type="signal peptide" evidence="1">
    <location>
        <begin position="1"/>
        <end position="22"/>
    </location>
</feature>
<dbReference type="Gene3D" id="2.60.120.200">
    <property type="match status" value="1"/>
</dbReference>
<dbReference type="AlphaFoldDB" id="A0A194XBT1"/>
<evidence type="ECO:0000313" key="4">
    <source>
        <dbReference type="Proteomes" id="UP000070700"/>
    </source>
</evidence>
<keyword evidence="1" id="KW-0732">Signal</keyword>
<dbReference type="GeneID" id="28821597"/>
<dbReference type="RefSeq" id="XP_018071976.1">
    <property type="nucleotide sequence ID" value="XM_018211871.1"/>
</dbReference>
<dbReference type="InParanoid" id="A0A194XBT1"/>
<protein>
    <recommendedName>
        <fullName evidence="2">GH16 domain-containing protein</fullName>
    </recommendedName>
</protein>
<dbReference type="InterPro" id="IPR050546">
    <property type="entry name" value="Glycosyl_Hydrlase_16"/>
</dbReference>
<dbReference type="EMBL" id="KQ947414">
    <property type="protein sequence ID" value="KUJ17621.1"/>
    <property type="molecule type" value="Genomic_DNA"/>
</dbReference>
<accession>A0A194XBT1</accession>
<keyword evidence="4" id="KW-1185">Reference proteome</keyword>
<dbReference type="KEGG" id="psco:LY89DRAFT_645207"/>
<dbReference type="CDD" id="cd02181">
    <property type="entry name" value="GH16_fungal_Lam16A_glucanase"/>
    <property type="match status" value="1"/>
</dbReference>
<sequence length="347" mass="37885">MVPSIVKAGVVALSLAVASVHAAEYTLDPTDVYAGAAFFDMWNFITENDPTGGFVDYQSQAQAQAKSLIGFNSAKNRSFIGADYSTVLSPIQTATNRGRASVRIESKKNYTRGLFVADLYHAPANVCGTWPSFWTVNHENYPEWGEIDIFENINENTASLHTLHTTAGCTVAANQGATRQTSTEQSYNCDDQATTGPFGTTQSQYQGCSATSTTANSYGSGFNNQGGGTVVMEWSTHFIKMWTFAPGAVPANILSETPDTSTWGLPSFDTEGGNCTMNDHFQAHNMVFDLTFCGTYAGQSYFWEQTSCYKNNPTAYATCADYVAANPSVYANAYWIINSVKVYQWQY</sequence>
<name>A0A194XBT1_MOLSC</name>
<evidence type="ECO:0000313" key="3">
    <source>
        <dbReference type="EMBL" id="KUJ17621.1"/>
    </source>
</evidence>
<dbReference type="SUPFAM" id="SSF49899">
    <property type="entry name" value="Concanavalin A-like lectins/glucanases"/>
    <property type="match status" value="1"/>
</dbReference>
<proteinExistence type="predicted"/>